<keyword evidence="1" id="KW-0675">Receptor</keyword>
<comment type="caution">
    <text evidence="1">The sequence shown here is derived from an EMBL/GenBank/DDBJ whole genome shotgun (WGS) entry which is preliminary data.</text>
</comment>
<sequence length="72" mass="8190">PLNIWIGTIQRFDDVGRSGRTSVDIFIRMTVIDQEPQQKAERLSDRLSAPDLSLLIIRCVTHTEVANRIINS</sequence>
<evidence type="ECO:0000313" key="2">
    <source>
        <dbReference type="Proteomes" id="UP000499080"/>
    </source>
</evidence>
<dbReference type="Proteomes" id="UP000499080">
    <property type="component" value="Unassembled WGS sequence"/>
</dbReference>
<protein>
    <submittedName>
        <fullName evidence="1">Gamma-aminobutyric acid receptor subunit beta-like</fullName>
    </submittedName>
</protein>
<organism evidence="1 2">
    <name type="scientific">Araneus ventricosus</name>
    <name type="common">Orbweaver spider</name>
    <name type="synonym">Epeira ventricosa</name>
    <dbReference type="NCBI Taxonomy" id="182803"/>
    <lineage>
        <taxon>Eukaryota</taxon>
        <taxon>Metazoa</taxon>
        <taxon>Ecdysozoa</taxon>
        <taxon>Arthropoda</taxon>
        <taxon>Chelicerata</taxon>
        <taxon>Arachnida</taxon>
        <taxon>Araneae</taxon>
        <taxon>Araneomorphae</taxon>
        <taxon>Entelegynae</taxon>
        <taxon>Araneoidea</taxon>
        <taxon>Araneidae</taxon>
        <taxon>Araneus</taxon>
    </lineage>
</organism>
<dbReference type="AlphaFoldDB" id="A0A4Y2ADE0"/>
<keyword evidence="2" id="KW-1185">Reference proteome</keyword>
<dbReference type="EMBL" id="BGPR01000013">
    <property type="protein sequence ID" value="GBL77607.1"/>
    <property type="molecule type" value="Genomic_DNA"/>
</dbReference>
<evidence type="ECO:0000313" key="1">
    <source>
        <dbReference type="EMBL" id="GBL77607.1"/>
    </source>
</evidence>
<accession>A0A4Y2ADE0</accession>
<name>A0A4Y2ADE0_ARAVE</name>
<feature type="non-terminal residue" evidence="1">
    <location>
        <position position="1"/>
    </location>
</feature>
<gene>
    <name evidence="1" type="primary">Lcch3_1</name>
    <name evidence="1" type="ORF">AVEN_152855-2_1</name>
</gene>
<reference evidence="1 2" key="1">
    <citation type="journal article" date="2019" name="Sci. Rep.">
        <title>Orb-weaving spider Araneus ventricosus genome elucidates the spidroin gene catalogue.</title>
        <authorList>
            <person name="Kono N."/>
            <person name="Nakamura H."/>
            <person name="Ohtoshi R."/>
            <person name="Moran D.A.P."/>
            <person name="Shinohara A."/>
            <person name="Yoshida Y."/>
            <person name="Fujiwara M."/>
            <person name="Mori M."/>
            <person name="Tomita M."/>
            <person name="Arakawa K."/>
        </authorList>
    </citation>
    <scope>NUCLEOTIDE SEQUENCE [LARGE SCALE GENOMIC DNA]</scope>
</reference>
<proteinExistence type="predicted"/>